<dbReference type="GO" id="GO:0016020">
    <property type="term" value="C:membrane"/>
    <property type="evidence" value="ECO:0007669"/>
    <property type="project" value="UniProtKB-SubCell"/>
</dbReference>
<evidence type="ECO:0000313" key="8">
    <source>
        <dbReference type="Proteomes" id="UP000063781"/>
    </source>
</evidence>
<dbReference type="CDD" id="cd06530">
    <property type="entry name" value="S26_SPase_I"/>
    <property type="match status" value="1"/>
</dbReference>
<keyword evidence="3 6" id="KW-1133">Transmembrane helix</keyword>
<dbReference type="GO" id="GO:0009003">
    <property type="term" value="F:signal peptidase activity"/>
    <property type="evidence" value="ECO:0007669"/>
    <property type="project" value="UniProtKB-EC"/>
</dbReference>
<dbReference type="SUPFAM" id="SSF51306">
    <property type="entry name" value="LexA/Signal peptidase"/>
    <property type="match status" value="1"/>
</dbReference>
<keyword evidence="8" id="KW-1185">Reference proteome</keyword>
<dbReference type="InterPro" id="IPR036286">
    <property type="entry name" value="LexA/Signal_pep-like_sf"/>
</dbReference>
<evidence type="ECO:0000256" key="1">
    <source>
        <dbReference type="ARBA" id="ARBA00004370"/>
    </source>
</evidence>
<dbReference type="InterPro" id="IPR001733">
    <property type="entry name" value="Peptidase_S26B"/>
</dbReference>
<protein>
    <recommendedName>
        <fullName evidence="5">Signal peptidase I</fullName>
        <ecNumber evidence="5">3.4.21.89</ecNumber>
    </recommendedName>
</protein>
<proteinExistence type="predicted"/>
<name>A0A0X8H0C4_9FIRM</name>
<dbReference type="EMBL" id="CP013213">
    <property type="protein sequence ID" value="AMC93760.1"/>
    <property type="molecule type" value="Genomic_DNA"/>
</dbReference>
<keyword evidence="2 6" id="KW-0812">Transmembrane</keyword>
<reference evidence="7 8" key="1">
    <citation type="submission" date="2015-10" db="EMBL/GenBank/DDBJ databases">
        <title>Erysipelothrix larvae sp. LV19 isolated from the larval gut of the rhinoceros beetle, Trypoxylus dichotomus.</title>
        <authorList>
            <person name="Lim S."/>
            <person name="Kim B.-C."/>
        </authorList>
    </citation>
    <scope>NUCLEOTIDE SEQUENCE [LARGE SCALE GENOMIC DNA]</scope>
    <source>
        <strain evidence="7 8">LV19</strain>
    </source>
</reference>
<dbReference type="Proteomes" id="UP000063781">
    <property type="component" value="Chromosome"/>
</dbReference>
<dbReference type="EC" id="3.4.21.89" evidence="5"/>
<evidence type="ECO:0000256" key="4">
    <source>
        <dbReference type="ARBA" id="ARBA00023136"/>
    </source>
</evidence>
<dbReference type="KEGG" id="erl:AOC36_07110"/>
<gene>
    <name evidence="7" type="ORF">AOC36_07110</name>
</gene>
<feature type="transmembrane region" description="Helical" evidence="6">
    <location>
        <begin position="6"/>
        <end position="25"/>
    </location>
</feature>
<dbReference type="OrthoDB" id="1656016at2"/>
<accession>A0A0X8H0C4</accession>
<dbReference type="GO" id="GO:0004252">
    <property type="term" value="F:serine-type endopeptidase activity"/>
    <property type="evidence" value="ECO:0007669"/>
    <property type="project" value="UniProtKB-UniRule"/>
</dbReference>
<feature type="transmembrane region" description="Helical" evidence="6">
    <location>
        <begin position="143"/>
        <end position="161"/>
    </location>
</feature>
<sequence length="167" mass="18829">MNKRNVISNLLLISSILFLGYILVITRNKPDGEVSYLFGYKPFIITTGSMEPTYPVNTLVIVKQTSHEEVAINDPIAFYSPIFDNFVFHRVIDITDEGFITKGDFNEFIDSDLVLFEHLIGKAVFYTTLSVPIINLLSQPMGFLLVVCVPISIVCIGLIVHKRNTKE</sequence>
<evidence type="ECO:0000313" key="7">
    <source>
        <dbReference type="EMBL" id="AMC93760.1"/>
    </source>
</evidence>
<dbReference type="GO" id="GO:0006465">
    <property type="term" value="P:signal peptide processing"/>
    <property type="evidence" value="ECO:0007669"/>
    <property type="project" value="UniProtKB-UniRule"/>
</dbReference>
<dbReference type="STRING" id="1514105.AOC36_07110"/>
<organism evidence="7 8">
    <name type="scientific">Erysipelothrix larvae</name>
    <dbReference type="NCBI Taxonomy" id="1514105"/>
    <lineage>
        <taxon>Bacteria</taxon>
        <taxon>Bacillati</taxon>
        <taxon>Bacillota</taxon>
        <taxon>Erysipelotrichia</taxon>
        <taxon>Erysipelotrichales</taxon>
        <taxon>Erysipelotrichaceae</taxon>
        <taxon>Erysipelothrix</taxon>
    </lineage>
</organism>
<evidence type="ECO:0000256" key="3">
    <source>
        <dbReference type="ARBA" id="ARBA00022989"/>
    </source>
</evidence>
<dbReference type="NCBIfam" id="TIGR02228">
    <property type="entry name" value="sigpep_I_arch"/>
    <property type="match status" value="1"/>
</dbReference>
<dbReference type="RefSeq" id="WP_067632846.1">
    <property type="nucleotide sequence ID" value="NZ_CP013213.1"/>
</dbReference>
<dbReference type="InterPro" id="IPR019533">
    <property type="entry name" value="Peptidase_S26"/>
</dbReference>
<evidence type="ECO:0000256" key="5">
    <source>
        <dbReference type="NCBIfam" id="TIGR02228"/>
    </source>
</evidence>
<dbReference type="AlphaFoldDB" id="A0A0X8H0C4"/>
<keyword evidence="4 6" id="KW-0472">Membrane</keyword>
<evidence type="ECO:0000256" key="2">
    <source>
        <dbReference type="ARBA" id="ARBA00022692"/>
    </source>
</evidence>
<comment type="subcellular location">
    <subcellularLocation>
        <location evidence="1">Membrane</location>
    </subcellularLocation>
</comment>
<evidence type="ECO:0000256" key="6">
    <source>
        <dbReference type="SAM" id="Phobius"/>
    </source>
</evidence>